<dbReference type="Proteomes" id="UP000679247">
    <property type="component" value="Chromosome"/>
</dbReference>
<dbReference type="Gene3D" id="3.40.50.280">
    <property type="entry name" value="Cobalamin-binding domain"/>
    <property type="match status" value="1"/>
</dbReference>
<evidence type="ECO:0000259" key="3">
    <source>
        <dbReference type="PROSITE" id="PS51332"/>
    </source>
</evidence>
<dbReference type="RefSeq" id="WP_214477659.1">
    <property type="nucleotide sequence ID" value="NZ_CANKUS010000014.1"/>
</dbReference>
<evidence type="ECO:0000256" key="1">
    <source>
        <dbReference type="ARBA" id="ARBA00022723"/>
    </source>
</evidence>
<dbReference type="PANTHER" id="PTHR45833:SF1">
    <property type="entry name" value="METHIONINE SYNTHASE"/>
    <property type="match status" value="1"/>
</dbReference>
<dbReference type="CDD" id="cd02065">
    <property type="entry name" value="B12-binding_like"/>
    <property type="match status" value="1"/>
</dbReference>
<organism evidence="4 5">
    <name type="scientific">Cytobacillus gottheilii</name>
    <dbReference type="NCBI Taxonomy" id="859144"/>
    <lineage>
        <taxon>Bacteria</taxon>
        <taxon>Bacillati</taxon>
        <taxon>Bacillota</taxon>
        <taxon>Bacilli</taxon>
        <taxon>Bacillales</taxon>
        <taxon>Bacillaceae</taxon>
        <taxon>Cytobacillus</taxon>
    </lineage>
</organism>
<reference evidence="4 5" key="1">
    <citation type="submission" date="2021-03" db="EMBL/GenBank/DDBJ databases">
        <title>The first data on the complete genome of the tetrodotoxin-producing bacterium.</title>
        <authorList>
            <person name="Melnikova D.I."/>
            <person name="Nijland R."/>
            <person name="Magarlamov T.Y."/>
        </authorList>
    </citation>
    <scope>NUCLEOTIDE SEQUENCE [LARGE SCALE GENOMIC DNA]</scope>
    <source>
        <strain evidence="4 5">1839</strain>
    </source>
</reference>
<dbReference type="InterPro" id="IPR036594">
    <property type="entry name" value="Meth_synthase_dom"/>
</dbReference>
<proteinExistence type="predicted"/>
<evidence type="ECO:0000256" key="2">
    <source>
        <dbReference type="ARBA" id="ARBA00023285"/>
    </source>
</evidence>
<protein>
    <submittedName>
        <fullName evidence="4">Cobalamin-dependent protein</fullName>
    </submittedName>
</protein>
<dbReference type="SUPFAM" id="SSF52242">
    <property type="entry name" value="Cobalamin (vitamin B12)-binding domain"/>
    <property type="match status" value="1"/>
</dbReference>
<feature type="domain" description="B12-binding" evidence="3">
    <location>
        <begin position="85"/>
        <end position="215"/>
    </location>
</feature>
<dbReference type="PANTHER" id="PTHR45833">
    <property type="entry name" value="METHIONINE SYNTHASE"/>
    <property type="match status" value="1"/>
</dbReference>
<keyword evidence="5" id="KW-1185">Reference proteome</keyword>
<dbReference type="Gene3D" id="1.10.1240.10">
    <property type="entry name" value="Methionine synthase domain"/>
    <property type="match status" value="1"/>
</dbReference>
<evidence type="ECO:0000313" key="5">
    <source>
        <dbReference type="Proteomes" id="UP000679247"/>
    </source>
</evidence>
<name>A0ABX8FCW0_9BACI</name>
<gene>
    <name evidence="4" type="ORF">J1899_03605</name>
</gene>
<keyword evidence="2" id="KW-0170">Cobalt</keyword>
<dbReference type="Pfam" id="PF02310">
    <property type="entry name" value="B12-binding"/>
    <property type="match status" value="1"/>
</dbReference>
<keyword evidence="1" id="KW-0479">Metal-binding</keyword>
<dbReference type="InterPro" id="IPR003759">
    <property type="entry name" value="Cbl-bd_cap"/>
</dbReference>
<dbReference type="Pfam" id="PF02607">
    <property type="entry name" value="B12-binding_2"/>
    <property type="match status" value="1"/>
</dbReference>
<evidence type="ECO:0000313" key="4">
    <source>
        <dbReference type="EMBL" id="QVY62203.1"/>
    </source>
</evidence>
<dbReference type="PROSITE" id="PS51332">
    <property type="entry name" value="B12_BINDING"/>
    <property type="match status" value="1"/>
</dbReference>
<dbReference type="InterPro" id="IPR036724">
    <property type="entry name" value="Cobalamin-bd_sf"/>
</dbReference>
<sequence>MSKEVEFASILLLGDTDKAIEYIQKEKKQDHFSIYNEVMTPAMRYIGVLWEQNKITVAEEHLATATCDFVLSKLMYKNKREENKTKRAMFFCIEGEQHYLGLKMVDSLFQEHGWETKYYGPNLPLDVALQDSLKWQAKVICLSVSLATNLPKLKEYTKAFEGLPQKPAILVGGRLASMYDLNHFTSSQSIVLKDLNSVTDWLKDWSTRTEDSTYASN</sequence>
<dbReference type="InterPro" id="IPR006158">
    <property type="entry name" value="Cobalamin-bd"/>
</dbReference>
<dbReference type="EMBL" id="CP071709">
    <property type="protein sequence ID" value="QVY62203.1"/>
    <property type="molecule type" value="Genomic_DNA"/>
</dbReference>
<dbReference type="InterPro" id="IPR050554">
    <property type="entry name" value="Met_Synthase/Corrinoid"/>
</dbReference>
<accession>A0ABX8FCW0</accession>